<feature type="compositionally biased region" description="Basic and acidic residues" evidence="1">
    <location>
        <begin position="1"/>
        <end position="13"/>
    </location>
</feature>
<dbReference type="KEGG" id="blag:BLTE_24230"/>
<dbReference type="RefSeq" id="WP_126400904.1">
    <property type="nucleotide sequence ID" value="NZ_AP018907.1"/>
</dbReference>
<dbReference type="Proteomes" id="UP000266934">
    <property type="component" value="Chromosome"/>
</dbReference>
<evidence type="ECO:0000313" key="3">
    <source>
        <dbReference type="EMBL" id="BBF93738.1"/>
    </source>
</evidence>
<organism evidence="3 4">
    <name type="scientific">Blastochloris tepida</name>
    <dbReference type="NCBI Taxonomy" id="2233851"/>
    <lineage>
        <taxon>Bacteria</taxon>
        <taxon>Pseudomonadati</taxon>
        <taxon>Pseudomonadota</taxon>
        <taxon>Alphaproteobacteria</taxon>
        <taxon>Hyphomicrobiales</taxon>
        <taxon>Blastochloridaceae</taxon>
        <taxon>Blastochloris</taxon>
    </lineage>
</organism>
<keyword evidence="4" id="KW-1185">Reference proteome</keyword>
<dbReference type="EMBL" id="AP018907">
    <property type="protein sequence ID" value="BBF93738.1"/>
    <property type="molecule type" value="Genomic_DNA"/>
</dbReference>
<feature type="compositionally biased region" description="Basic and acidic residues" evidence="1">
    <location>
        <begin position="67"/>
        <end position="81"/>
    </location>
</feature>
<keyword evidence="2" id="KW-0812">Transmembrane</keyword>
<proteinExistence type="predicted"/>
<dbReference type="AlphaFoldDB" id="A0A348G2F5"/>
<keyword evidence="2" id="KW-0472">Membrane</keyword>
<feature type="compositionally biased region" description="Low complexity" evidence="1">
    <location>
        <begin position="52"/>
        <end position="66"/>
    </location>
</feature>
<name>A0A348G2F5_9HYPH</name>
<sequence length="111" mass="10971">MEKDAEQVRRDAEAGQTGGKVAASDPAVAPPAPAATPAVSANGQAPAKPETKPQAPSAAKPQAKATPSKEHVLNMSSRERAGQGGPVEVAAVLVLCVVGIIGVLVILFGGG</sequence>
<feature type="region of interest" description="Disordered" evidence="1">
    <location>
        <begin position="1"/>
        <end position="83"/>
    </location>
</feature>
<evidence type="ECO:0000256" key="1">
    <source>
        <dbReference type="SAM" id="MobiDB-lite"/>
    </source>
</evidence>
<accession>A0A348G2F5</accession>
<protein>
    <submittedName>
        <fullName evidence="3">Uncharacterized protein</fullName>
    </submittedName>
</protein>
<feature type="transmembrane region" description="Helical" evidence="2">
    <location>
        <begin position="87"/>
        <end position="108"/>
    </location>
</feature>
<evidence type="ECO:0000256" key="2">
    <source>
        <dbReference type="SAM" id="Phobius"/>
    </source>
</evidence>
<gene>
    <name evidence="3" type="ORF">BLTE_24230</name>
</gene>
<keyword evidence="2" id="KW-1133">Transmembrane helix</keyword>
<reference evidence="3 4" key="1">
    <citation type="submission" date="2018-08" db="EMBL/GenBank/DDBJ databases">
        <title>Complete genome sequencing of Blastochloris tepida GI.</title>
        <authorList>
            <person name="Tsukatani Y."/>
            <person name="Mori H."/>
        </authorList>
    </citation>
    <scope>NUCLEOTIDE SEQUENCE [LARGE SCALE GENOMIC DNA]</scope>
    <source>
        <strain evidence="3 4">GI</strain>
    </source>
</reference>
<evidence type="ECO:0000313" key="4">
    <source>
        <dbReference type="Proteomes" id="UP000266934"/>
    </source>
</evidence>